<dbReference type="InterPro" id="IPR029058">
    <property type="entry name" value="AB_hydrolase_fold"/>
</dbReference>
<reference evidence="13" key="1">
    <citation type="journal article" date="2021" name="IMA Fungus">
        <title>Genomic characterization of three marine fungi, including Emericellopsis atlantica sp. nov. with signatures of a generalist lifestyle and marine biomass degradation.</title>
        <authorList>
            <person name="Hagestad O.C."/>
            <person name="Hou L."/>
            <person name="Andersen J.H."/>
            <person name="Hansen E.H."/>
            <person name="Altermark B."/>
            <person name="Li C."/>
            <person name="Kuhnert E."/>
            <person name="Cox R.J."/>
            <person name="Crous P.W."/>
            <person name="Spatafora J.W."/>
            <person name="Lail K."/>
            <person name="Amirebrahimi M."/>
            <person name="Lipzen A."/>
            <person name="Pangilinan J."/>
            <person name="Andreopoulos W."/>
            <person name="Hayes R.D."/>
            <person name="Ng V."/>
            <person name="Grigoriev I.V."/>
            <person name="Jackson S.A."/>
            <person name="Sutton T.D.S."/>
            <person name="Dobson A.D.W."/>
            <person name="Rama T."/>
        </authorList>
    </citation>
    <scope>NUCLEOTIDE SEQUENCE</scope>
    <source>
        <strain evidence="13">TRa3180A</strain>
    </source>
</reference>
<evidence type="ECO:0000256" key="5">
    <source>
        <dbReference type="ARBA" id="ARBA00022525"/>
    </source>
</evidence>
<evidence type="ECO:0000256" key="8">
    <source>
        <dbReference type="ARBA" id="ARBA00023157"/>
    </source>
</evidence>
<feature type="disulfide bond" evidence="11">
    <location>
        <begin position="180"/>
        <end position="187"/>
    </location>
</feature>
<keyword evidence="8 11" id="KW-1015">Disulfide bond</keyword>
<keyword evidence="7" id="KW-0378">Hydrolase</keyword>
<sequence>MQLSVLLSLLPLAAAFPLHLPQAIRALLPRDLSSSQQDDLIDGTECKAITVIFARGTDSPGNMGESTGPPFVEAIGALVGTDNIAVQGVEYGATILTFLEGGDKKGAALMASLTEQAMTQCPSTKVVMAGYSQGGQLVHIAAASLSATVSAEVSSVVIFGDPDDGDAVGSIPSSKVLIICHKLDFICDGSFIVDSEHLNYAEDAGDAAAFVVAAAGL</sequence>
<proteinExistence type="inferred from homology"/>
<comment type="caution">
    <text evidence="13">The sequence shown here is derived from an EMBL/GenBank/DDBJ whole genome shotgun (WGS) entry which is preliminary data.</text>
</comment>
<dbReference type="Gene3D" id="3.40.50.1820">
    <property type="entry name" value="alpha/beta hydrolase"/>
    <property type="match status" value="1"/>
</dbReference>
<name>A0A9P7Z0V7_9HELO</name>
<dbReference type="InterPro" id="IPR043579">
    <property type="entry name" value="CUTINASE_2"/>
</dbReference>
<dbReference type="PROSITE" id="PS00931">
    <property type="entry name" value="CUTINASE_2"/>
    <property type="match status" value="1"/>
</dbReference>
<keyword evidence="14" id="KW-1185">Reference proteome</keyword>
<feature type="signal peptide" evidence="12">
    <location>
        <begin position="1"/>
        <end position="15"/>
    </location>
</feature>
<evidence type="ECO:0000256" key="11">
    <source>
        <dbReference type="PIRSR" id="PIRSR611150-2"/>
    </source>
</evidence>
<dbReference type="InterPro" id="IPR000675">
    <property type="entry name" value="Cutinase/axe"/>
</dbReference>
<evidence type="ECO:0000256" key="7">
    <source>
        <dbReference type="ARBA" id="ARBA00022801"/>
    </source>
</evidence>
<dbReference type="OrthoDB" id="2975078at2759"/>
<comment type="subcellular location">
    <subcellularLocation>
        <location evidence="1">Secreted</location>
    </subcellularLocation>
</comment>
<dbReference type="EC" id="3.1.1.74" evidence="3"/>
<dbReference type="InterPro" id="IPR011150">
    <property type="entry name" value="Cutinase_monf"/>
</dbReference>
<dbReference type="PANTHER" id="PTHR48250">
    <property type="entry name" value="CUTINASE 2-RELATED"/>
    <property type="match status" value="1"/>
</dbReference>
<evidence type="ECO:0000256" key="1">
    <source>
        <dbReference type="ARBA" id="ARBA00004613"/>
    </source>
</evidence>
<keyword evidence="5" id="KW-0964">Secreted</keyword>
<dbReference type="EMBL" id="MU253969">
    <property type="protein sequence ID" value="KAG9243544.1"/>
    <property type="molecule type" value="Genomic_DNA"/>
</dbReference>
<keyword evidence="4" id="KW-0719">Serine esterase</keyword>
<evidence type="ECO:0000256" key="9">
    <source>
        <dbReference type="ARBA" id="ARBA00034045"/>
    </source>
</evidence>
<protein>
    <recommendedName>
        <fullName evidence="3">cutinase</fullName>
        <ecNumber evidence="3">3.1.1.74</ecNumber>
    </recommendedName>
</protein>
<feature type="active site" description="Proton donor/acceptor" evidence="10">
    <location>
        <position position="197"/>
    </location>
</feature>
<feature type="disulfide bond" evidence="11">
    <location>
        <begin position="46"/>
        <end position="121"/>
    </location>
</feature>
<evidence type="ECO:0000256" key="12">
    <source>
        <dbReference type="SAM" id="SignalP"/>
    </source>
</evidence>
<gene>
    <name evidence="13" type="ORF">BJ878DRAFT_113993</name>
</gene>
<evidence type="ECO:0000256" key="2">
    <source>
        <dbReference type="ARBA" id="ARBA00007534"/>
    </source>
</evidence>
<keyword evidence="6 12" id="KW-0732">Signal</keyword>
<evidence type="ECO:0000313" key="14">
    <source>
        <dbReference type="Proteomes" id="UP000887226"/>
    </source>
</evidence>
<evidence type="ECO:0000313" key="13">
    <source>
        <dbReference type="EMBL" id="KAG9243544.1"/>
    </source>
</evidence>
<dbReference type="GO" id="GO:0016052">
    <property type="term" value="P:carbohydrate catabolic process"/>
    <property type="evidence" value="ECO:0007669"/>
    <property type="project" value="TreeGrafter"/>
</dbReference>
<organism evidence="13 14">
    <name type="scientific">Calycina marina</name>
    <dbReference type="NCBI Taxonomy" id="1763456"/>
    <lineage>
        <taxon>Eukaryota</taxon>
        <taxon>Fungi</taxon>
        <taxon>Dikarya</taxon>
        <taxon>Ascomycota</taxon>
        <taxon>Pezizomycotina</taxon>
        <taxon>Leotiomycetes</taxon>
        <taxon>Helotiales</taxon>
        <taxon>Pezizellaceae</taxon>
        <taxon>Calycina</taxon>
    </lineage>
</organism>
<accession>A0A9P7Z0V7</accession>
<feature type="active site" description="Nucleophile" evidence="10">
    <location>
        <position position="132"/>
    </location>
</feature>
<dbReference type="Pfam" id="PF01083">
    <property type="entry name" value="Cutinase"/>
    <property type="match status" value="1"/>
</dbReference>
<dbReference type="Proteomes" id="UP000887226">
    <property type="component" value="Unassembled WGS sequence"/>
</dbReference>
<feature type="active site" evidence="10">
    <location>
        <position position="184"/>
    </location>
</feature>
<dbReference type="SUPFAM" id="SSF53474">
    <property type="entry name" value="alpha/beta-Hydrolases"/>
    <property type="match status" value="1"/>
</dbReference>
<evidence type="ECO:0000256" key="10">
    <source>
        <dbReference type="PIRSR" id="PIRSR611150-1"/>
    </source>
</evidence>
<evidence type="ECO:0000256" key="3">
    <source>
        <dbReference type="ARBA" id="ARBA00013095"/>
    </source>
</evidence>
<evidence type="ECO:0000256" key="4">
    <source>
        <dbReference type="ARBA" id="ARBA00022487"/>
    </source>
</evidence>
<evidence type="ECO:0000256" key="6">
    <source>
        <dbReference type="ARBA" id="ARBA00022729"/>
    </source>
</evidence>
<comment type="catalytic activity">
    <reaction evidence="9">
        <text>cutin + H2O = cutin monomers.</text>
        <dbReference type="EC" id="3.1.1.74"/>
    </reaction>
</comment>
<feature type="chain" id="PRO_5040123538" description="cutinase" evidence="12">
    <location>
        <begin position="16"/>
        <end position="217"/>
    </location>
</feature>
<comment type="similarity">
    <text evidence="2">Belongs to the cutinase family.</text>
</comment>
<dbReference type="GO" id="GO:0050525">
    <property type="term" value="F:cutinase activity"/>
    <property type="evidence" value="ECO:0007669"/>
    <property type="project" value="UniProtKB-EC"/>
</dbReference>
<dbReference type="PANTHER" id="PTHR48250:SF3">
    <property type="entry name" value="CUTINASE 1-RELATED"/>
    <property type="match status" value="1"/>
</dbReference>
<dbReference type="GO" id="GO:0005576">
    <property type="term" value="C:extracellular region"/>
    <property type="evidence" value="ECO:0007669"/>
    <property type="project" value="UniProtKB-SubCell"/>
</dbReference>
<dbReference type="PRINTS" id="PR00129">
    <property type="entry name" value="CUTINASE"/>
</dbReference>
<dbReference type="SMART" id="SM01110">
    <property type="entry name" value="Cutinase"/>
    <property type="match status" value="1"/>
</dbReference>
<dbReference type="AlphaFoldDB" id="A0A9P7Z0V7"/>